<reference evidence="1" key="2">
    <citation type="journal article" date="2008" name="Genome Biol.">
        <title>Improved genome assembly and evidence-based global gene model set for the chordate Ciona intestinalis: new insight into intron and operon populations.</title>
        <authorList>
            <person name="Satou Y."/>
            <person name="Mineta K."/>
            <person name="Ogasawara M."/>
            <person name="Sasakura Y."/>
            <person name="Shoguchi E."/>
            <person name="Ueno K."/>
            <person name="Yamada L."/>
            <person name="Matsumoto J."/>
            <person name="Wasserscheid J."/>
            <person name="Dewar K."/>
            <person name="Wiley G.B."/>
            <person name="Macmil S.L."/>
            <person name="Roe B.A."/>
            <person name="Zeller R.W."/>
            <person name="Hastings K.E."/>
            <person name="Lemaire P."/>
            <person name="Lindquist E."/>
            <person name="Endo T."/>
            <person name="Hotta K."/>
            <person name="Inaba K."/>
        </authorList>
    </citation>
    <scope>NUCLEOTIDE SEQUENCE [LARGE SCALE GENOMIC DNA]</scope>
    <source>
        <strain evidence="1">wild type</strain>
    </source>
</reference>
<dbReference type="InParanoid" id="F6ZDQ0"/>
<keyword evidence="2" id="KW-1185">Reference proteome</keyword>
<organism evidence="1 2">
    <name type="scientific">Ciona intestinalis</name>
    <name type="common">Transparent sea squirt</name>
    <name type="synonym">Ascidia intestinalis</name>
    <dbReference type="NCBI Taxonomy" id="7719"/>
    <lineage>
        <taxon>Eukaryota</taxon>
        <taxon>Metazoa</taxon>
        <taxon>Chordata</taxon>
        <taxon>Tunicata</taxon>
        <taxon>Ascidiacea</taxon>
        <taxon>Phlebobranchia</taxon>
        <taxon>Cionidae</taxon>
        <taxon>Ciona</taxon>
    </lineage>
</organism>
<reference evidence="1" key="3">
    <citation type="submission" date="2025-08" db="UniProtKB">
        <authorList>
            <consortium name="Ensembl"/>
        </authorList>
    </citation>
    <scope>IDENTIFICATION</scope>
</reference>
<accession>F6ZDQ0</accession>
<dbReference type="AlphaFoldDB" id="F6ZDQ0"/>
<protein>
    <submittedName>
        <fullName evidence="1">Uncharacterized protein</fullName>
    </submittedName>
</protein>
<dbReference type="Ensembl" id="ENSCINT00000021268.3">
    <property type="protein sequence ID" value="ENSCINP00000021268.3"/>
    <property type="gene ID" value="ENSCING00000010757.3"/>
</dbReference>
<reference evidence="1" key="4">
    <citation type="submission" date="2025-09" db="UniProtKB">
        <authorList>
            <consortium name="Ensembl"/>
        </authorList>
    </citation>
    <scope>IDENTIFICATION</scope>
</reference>
<reference evidence="2" key="1">
    <citation type="journal article" date="2002" name="Science">
        <title>The draft genome of Ciona intestinalis: insights into chordate and vertebrate origins.</title>
        <authorList>
            <person name="Dehal P."/>
            <person name="Satou Y."/>
            <person name="Campbell R.K."/>
            <person name="Chapman J."/>
            <person name="Degnan B."/>
            <person name="De Tomaso A."/>
            <person name="Davidson B."/>
            <person name="Di Gregorio A."/>
            <person name="Gelpke M."/>
            <person name="Goodstein D.M."/>
            <person name="Harafuji N."/>
            <person name="Hastings K.E."/>
            <person name="Ho I."/>
            <person name="Hotta K."/>
            <person name="Huang W."/>
            <person name="Kawashima T."/>
            <person name="Lemaire P."/>
            <person name="Martinez D."/>
            <person name="Meinertzhagen I.A."/>
            <person name="Necula S."/>
            <person name="Nonaka M."/>
            <person name="Putnam N."/>
            <person name="Rash S."/>
            <person name="Saiga H."/>
            <person name="Satake M."/>
            <person name="Terry A."/>
            <person name="Yamada L."/>
            <person name="Wang H.G."/>
            <person name="Awazu S."/>
            <person name="Azumi K."/>
            <person name="Boore J."/>
            <person name="Branno M."/>
            <person name="Chin-Bow S."/>
            <person name="DeSantis R."/>
            <person name="Doyle S."/>
            <person name="Francino P."/>
            <person name="Keys D.N."/>
            <person name="Haga S."/>
            <person name="Hayashi H."/>
            <person name="Hino K."/>
            <person name="Imai K.S."/>
            <person name="Inaba K."/>
            <person name="Kano S."/>
            <person name="Kobayashi K."/>
            <person name="Kobayashi M."/>
            <person name="Lee B.I."/>
            <person name="Makabe K.W."/>
            <person name="Manohar C."/>
            <person name="Matassi G."/>
            <person name="Medina M."/>
            <person name="Mochizuki Y."/>
            <person name="Mount S."/>
            <person name="Morishita T."/>
            <person name="Miura S."/>
            <person name="Nakayama A."/>
            <person name="Nishizaka S."/>
            <person name="Nomoto H."/>
            <person name="Ohta F."/>
            <person name="Oishi K."/>
            <person name="Rigoutsos I."/>
            <person name="Sano M."/>
            <person name="Sasaki A."/>
            <person name="Sasakura Y."/>
            <person name="Shoguchi E."/>
            <person name="Shin-i T."/>
            <person name="Spagnuolo A."/>
            <person name="Stainier D."/>
            <person name="Suzuki M.M."/>
            <person name="Tassy O."/>
            <person name="Takatori N."/>
            <person name="Tokuoka M."/>
            <person name="Yagi K."/>
            <person name="Yoshizaki F."/>
            <person name="Wada S."/>
            <person name="Zhang C."/>
            <person name="Hyatt P.D."/>
            <person name="Larimer F."/>
            <person name="Detter C."/>
            <person name="Doggett N."/>
            <person name="Glavina T."/>
            <person name="Hawkins T."/>
            <person name="Richardson P."/>
            <person name="Lucas S."/>
            <person name="Kohara Y."/>
            <person name="Levine M."/>
            <person name="Satoh N."/>
            <person name="Rokhsar D.S."/>
        </authorList>
    </citation>
    <scope>NUCLEOTIDE SEQUENCE [LARGE SCALE GENOMIC DNA]</scope>
</reference>
<dbReference type="HOGENOM" id="CLU_2660804_0_0_1"/>
<dbReference type="Proteomes" id="UP000008144">
    <property type="component" value="Chromosome 12"/>
</dbReference>
<sequence length="76" mass="8886">GGQIISKREIVETFLTVYIQRFLEYQYLTVYCYCYFNKASIVGWGKMGHVFIPFSSHLIVNKEHSNNYKTVSSQLP</sequence>
<evidence type="ECO:0000313" key="2">
    <source>
        <dbReference type="Proteomes" id="UP000008144"/>
    </source>
</evidence>
<name>F6ZDQ0_CIOIN</name>
<evidence type="ECO:0000313" key="1">
    <source>
        <dbReference type="Ensembl" id="ENSCINP00000021268.3"/>
    </source>
</evidence>
<dbReference type="EMBL" id="EAAA01000954">
    <property type="status" value="NOT_ANNOTATED_CDS"/>
    <property type="molecule type" value="Genomic_DNA"/>
</dbReference>
<proteinExistence type="predicted"/>